<gene>
    <name evidence="1" type="ORF">S01H1_36019</name>
</gene>
<evidence type="ECO:0000313" key="1">
    <source>
        <dbReference type="EMBL" id="GAG01287.1"/>
    </source>
</evidence>
<organism evidence="1">
    <name type="scientific">marine sediment metagenome</name>
    <dbReference type="NCBI Taxonomy" id="412755"/>
    <lineage>
        <taxon>unclassified sequences</taxon>
        <taxon>metagenomes</taxon>
        <taxon>ecological metagenomes</taxon>
    </lineage>
</organism>
<protein>
    <recommendedName>
        <fullName evidence="2">Phage recombination protein Bet</fullName>
    </recommendedName>
</protein>
<dbReference type="NCBIfam" id="TIGR01913">
    <property type="entry name" value="bet_lambda"/>
    <property type="match status" value="1"/>
</dbReference>
<dbReference type="Pfam" id="PF03837">
    <property type="entry name" value="RecT"/>
    <property type="match status" value="1"/>
</dbReference>
<dbReference type="InterPro" id="IPR010183">
    <property type="entry name" value="Phage_lambda_Bet"/>
</dbReference>
<comment type="caution">
    <text evidence="1">The sequence shown here is derived from an EMBL/GenBank/DDBJ whole genome shotgun (WGS) entry which is preliminary data.</text>
</comment>
<reference evidence="1" key="1">
    <citation type="journal article" date="2014" name="Front. Microbiol.">
        <title>High frequency of phylogenetically diverse reductive dehalogenase-homologous genes in deep subseafloor sedimentary metagenomes.</title>
        <authorList>
            <person name="Kawai M."/>
            <person name="Futagami T."/>
            <person name="Toyoda A."/>
            <person name="Takaki Y."/>
            <person name="Nishi S."/>
            <person name="Hori S."/>
            <person name="Arai W."/>
            <person name="Tsubouchi T."/>
            <person name="Morono Y."/>
            <person name="Uchiyama I."/>
            <person name="Ito T."/>
            <person name="Fujiyama A."/>
            <person name="Inagaki F."/>
            <person name="Takami H."/>
        </authorList>
    </citation>
    <scope>NUCLEOTIDE SEQUENCE</scope>
    <source>
        <strain evidence="1">Expedition CK06-06</strain>
    </source>
</reference>
<sequence>MVIQEASNAQNGIAEFRIDQTKLELIKRTICRSATDDELQLFVHACKRTGLDPFMRQIFAVKRWDSSMKREVMTIQTGIDGYRLIADRTGRYAPGRDTEFGYDDKGNLQWSKAYVKKMTPDGQWHEISATAFWSEYVQTTREGKPTAFWMKKGHIMLSKCAEALALRKTFPAELSGIYTKEEMAQEISPPEVAQNEKQ</sequence>
<evidence type="ECO:0008006" key="2">
    <source>
        <dbReference type="Google" id="ProtNLM"/>
    </source>
</evidence>
<accession>X0UPT2</accession>
<name>X0UPT2_9ZZZZ</name>
<dbReference type="EMBL" id="BARS01022534">
    <property type="protein sequence ID" value="GAG01287.1"/>
    <property type="molecule type" value="Genomic_DNA"/>
</dbReference>
<proteinExistence type="predicted"/>
<dbReference type="GO" id="GO:0006310">
    <property type="term" value="P:DNA recombination"/>
    <property type="evidence" value="ECO:0007669"/>
    <property type="project" value="InterPro"/>
</dbReference>
<dbReference type="AlphaFoldDB" id="X0UPT2"/>
<dbReference type="GO" id="GO:0003677">
    <property type="term" value="F:DNA binding"/>
    <property type="evidence" value="ECO:0007669"/>
    <property type="project" value="InterPro"/>
</dbReference>
<dbReference type="InterPro" id="IPR018330">
    <property type="entry name" value="RecT_fam"/>
</dbReference>